<evidence type="ECO:0000313" key="22">
    <source>
        <dbReference type="EMBL" id="MEN7538039.1"/>
    </source>
</evidence>
<dbReference type="EMBL" id="JBDLBR010000004">
    <property type="protein sequence ID" value="MEN7538039.1"/>
    <property type="molecule type" value="Genomic_DNA"/>
</dbReference>
<dbReference type="InterPro" id="IPR003856">
    <property type="entry name" value="LPS_length_determ_N"/>
</dbReference>
<keyword evidence="10" id="KW-0418">Kinase</keyword>
<comment type="similarity">
    <text evidence="3">Belongs to the etk/wzc family.</text>
</comment>
<dbReference type="Pfam" id="PF02706">
    <property type="entry name" value="Wzz"/>
    <property type="match status" value="1"/>
</dbReference>
<evidence type="ECO:0000256" key="4">
    <source>
        <dbReference type="ARBA" id="ARBA00011903"/>
    </source>
</evidence>
<proteinExistence type="inferred from homology"/>
<dbReference type="CDD" id="cd05387">
    <property type="entry name" value="BY-kinase"/>
    <property type="match status" value="1"/>
</dbReference>
<protein>
    <recommendedName>
        <fullName evidence="4">non-specific protein-tyrosine kinase</fullName>
        <ecNumber evidence="4">2.7.10.2</ecNumber>
    </recommendedName>
</protein>
<feature type="domain" description="Tyrosine-protein kinase G-rich" evidence="21">
    <location>
        <begin position="371"/>
        <end position="446"/>
    </location>
</feature>
<gene>
    <name evidence="22" type="ORF">ABDJ38_12725</name>
</gene>
<keyword evidence="16" id="KW-0175">Coiled coil</keyword>
<keyword evidence="6" id="KW-0997">Cell inner membrane</keyword>
<dbReference type="Pfam" id="PF13807">
    <property type="entry name" value="GNVR"/>
    <property type="match status" value="1"/>
</dbReference>
<keyword evidence="23" id="KW-1185">Reference proteome</keyword>
<evidence type="ECO:0000256" key="5">
    <source>
        <dbReference type="ARBA" id="ARBA00022475"/>
    </source>
</evidence>
<evidence type="ECO:0000256" key="11">
    <source>
        <dbReference type="ARBA" id="ARBA00022840"/>
    </source>
</evidence>
<keyword evidence="12 18" id="KW-1133">Transmembrane helix</keyword>
<evidence type="ECO:0000313" key="23">
    <source>
        <dbReference type="Proteomes" id="UP001484535"/>
    </source>
</evidence>
<evidence type="ECO:0000256" key="15">
    <source>
        <dbReference type="ARBA" id="ARBA00051245"/>
    </source>
</evidence>
<feature type="transmembrane region" description="Helical" evidence="18">
    <location>
        <begin position="43"/>
        <end position="61"/>
    </location>
</feature>
<name>A0ABV0CYU8_9SPHN</name>
<dbReference type="EC" id="2.7.10.2" evidence="4"/>
<evidence type="ECO:0000256" key="9">
    <source>
        <dbReference type="ARBA" id="ARBA00022741"/>
    </source>
</evidence>
<evidence type="ECO:0000259" key="21">
    <source>
        <dbReference type="Pfam" id="PF13807"/>
    </source>
</evidence>
<evidence type="ECO:0000259" key="19">
    <source>
        <dbReference type="Pfam" id="PF02706"/>
    </source>
</evidence>
<evidence type="ECO:0000256" key="1">
    <source>
        <dbReference type="ARBA" id="ARBA00004429"/>
    </source>
</evidence>
<keyword evidence="8 18" id="KW-0812">Transmembrane</keyword>
<sequence length="718" mass="77733">MTNIDNRSFDTADEPFQPTSEVASAPLLPDPGVLWQVFRRNTLLVFGLFFLVLLLAAAYLATATPKYQATASLIVEPASDPVRTSEPAQQGAIPNTDEIDTEIRLMSSPLVASIAAQLYSERFASPDGDPFSDAEIEALASEMSRSTGILRSGSSKIIDITTSGPDAQFAAATANLIGEAYLQSQIDNKSQRSESTQEFIKERLDELESNALSAQAALDNYRAERGLVTSSGGTNAEQEVSNLNTQLASARADLAEKQGRLNAARQQLARGSGGADVGAALGSSTIASLRQQEARASAELAVLTQRYGELYPERRQTESELADIRRRIQEEINRVLSNLQADVQTAQSRVASLTASRQSAIGAMSSNSRAQTGLNELAQKAEAAQSIYQSFLERSQEGAALRDSEMPDARFATRAEVPKSPYSPNYVLTIALAIVVGLIVGFVGLLASEYLRRGVQTKRDVERRLQLRYAGAIPTLKSTIKRRQALEAPQDYVLSHPHSLFAEAFRSIRTFLMLSPGKRSRAIAITSALPGEGKTTTSVCLGRTAASEGLRTILVDADLRRRGASDLLEYESDHDMYDYLLGDTPLGQCIYRDVMSGLDVLGSNATPDGGKNPLQEHTVERMLAELRGLYDVIIIDTAPVLGVAESRVLAASADRVLVITQWRKTSIRAIEAVVDMLIDSGAKVTGLALSQVNIKKYASTGDGDVYAYAKKFRGYYTN</sequence>
<keyword evidence="7" id="KW-0808">Transferase</keyword>
<dbReference type="InterPro" id="IPR025669">
    <property type="entry name" value="AAA_dom"/>
</dbReference>
<keyword evidence="14" id="KW-0829">Tyrosine-protein kinase</keyword>
<dbReference type="InterPro" id="IPR050445">
    <property type="entry name" value="Bact_polysacc_biosynth/exp"/>
</dbReference>
<dbReference type="InterPro" id="IPR027417">
    <property type="entry name" value="P-loop_NTPase"/>
</dbReference>
<evidence type="ECO:0000256" key="10">
    <source>
        <dbReference type="ARBA" id="ARBA00022777"/>
    </source>
</evidence>
<keyword evidence="9" id="KW-0547">Nucleotide-binding</keyword>
<evidence type="ECO:0000256" key="17">
    <source>
        <dbReference type="SAM" id="MobiDB-lite"/>
    </source>
</evidence>
<feature type="domain" description="Polysaccharide chain length determinant N-terminal" evidence="19">
    <location>
        <begin position="34"/>
        <end position="113"/>
    </location>
</feature>
<evidence type="ECO:0000256" key="2">
    <source>
        <dbReference type="ARBA" id="ARBA00007316"/>
    </source>
</evidence>
<dbReference type="Proteomes" id="UP001484535">
    <property type="component" value="Unassembled WGS sequence"/>
</dbReference>
<feature type="transmembrane region" description="Helical" evidence="18">
    <location>
        <begin position="426"/>
        <end position="448"/>
    </location>
</feature>
<dbReference type="RefSeq" id="WP_346785495.1">
    <property type="nucleotide sequence ID" value="NZ_JBDLBR010000004.1"/>
</dbReference>
<dbReference type="Gene3D" id="3.40.50.300">
    <property type="entry name" value="P-loop containing nucleotide triphosphate hydrolases"/>
    <property type="match status" value="1"/>
</dbReference>
<evidence type="ECO:0000256" key="7">
    <source>
        <dbReference type="ARBA" id="ARBA00022679"/>
    </source>
</evidence>
<reference evidence="22 23" key="1">
    <citation type="submission" date="2024-05" db="EMBL/GenBank/DDBJ databases">
        <authorList>
            <person name="Park S."/>
        </authorList>
    </citation>
    <scope>NUCLEOTIDE SEQUENCE [LARGE SCALE GENOMIC DNA]</scope>
    <source>
        <strain evidence="22 23">DGU5</strain>
    </source>
</reference>
<comment type="catalytic activity">
    <reaction evidence="15">
        <text>L-tyrosyl-[protein] + ATP = O-phospho-L-tyrosyl-[protein] + ADP + H(+)</text>
        <dbReference type="Rhea" id="RHEA:10596"/>
        <dbReference type="Rhea" id="RHEA-COMP:10136"/>
        <dbReference type="Rhea" id="RHEA-COMP:20101"/>
        <dbReference type="ChEBI" id="CHEBI:15378"/>
        <dbReference type="ChEBI" id="CHEBI:30616"/>
        <dbReference type="ChEBI" id="CHEBI:46858"/>
        <dbReference type="ChEBI" id="CHEBI:61978"/>
        <dbReference type="ChEBI" id="CHEBI:456216"/>
        <dbReference type="EC" id="2.7.10.2"/>
    </reaction>
</comment>
<evidence type="ECO:0000256" key="14">
    <source>
        <dbReference type="ARBA" id="ARBA00023137"/>
    </source>
</evidence>
<evidence type="ECO:0000256" key="13">
    <source>
        <dbReference type="ARBA" id="ARBA00023136"/>
    </source>
</evidence>
<evidence type="ECO:0000259" key="20">
    <source>
        <dbReference type="Pfam" id="PF13614"/>
    </source>
</evidence>
<dbReference type="Pfam" id="PF13614">
    <property type="entry name" value="AAA_31"/>
    <property type="match status" value="1"/>
</dbReference>
<dbReference type="PANTHER" id="PTHR32309">
    <property type="entry name" value="TYROSINE-PROTEIN KINASE"/>
    <property type="match status" value="1"/>
</dbReference>
<comment type="caution">
    <text evidence="22">The sequence shown here is derived from an EMBL/GenBank/DDBJ whole genome shotgun (WGS) entry which is preliminary data.</text>
</comment>
<evidence type="ECO:0000256" key="18">
    <source>
        <dbReference type="SAM" id="Phobius"/>
    </source>
</evidence>
<evidence type="ECO:0000256" key="3">
    <source>
        <dbReference type="ARBA" id="ARBA00008883"/>
    </source>
</evidence>
<accession>A0ABV0CYU8</accession>
<evidence type="ECO:0000256" key="8">
    <source>
        <dbReference type="ARBA" id="ARBA00022692"/>
    </source>
</evidence>
<feature type="region of interest" description="Disordered" evidence="17">
    <location>
        <begin position="1"/>
        <end position="23"/>
    </location>
</feature>
<keyword evidence="5" id="KW-1003">Cell membrane</keyword>
<comment type="subcellular location">
    <subcellularLocation>
        <location evidence="1">Cell inner membrane</location>
        <topology evidence="1">Multi-pass membrane protein</topology>
    </subcellularLocation>
</comment>
<comment type="similarity">
    <text evidence="2">Belongs to the CpsD/CapB family.</text>
</comment>
<keyword evidence="13 18" id="KW-0472">Membrane</keyword>
<feature type="domain" description="AAA" evidence="20">
    <location>
        <begin position="521"/>
        <end position="675"/>
    </location>
</feature>
<evidence type="ECO:0000256" key="16">
    <source>
        <dbReference type="SAM" id="Coils"/>
    </source>
</evidence>
<feature type="coiled-coil region" evidence="16">
    <location>
        <begin position="190"/>
        <end position="394"/>
    </location>
</feature>
<dbReference type="InterPro" id="IPR032807">
    <property type="entry name" value="GNVR"/>
</dbReference>
<dbReference type="PANTHER" id="PTHR32309:SF13">
    <property type="entry name" value="FERRIC ENTEROBACTIN TRANSPORT PROTEIN FEPE"/>
    <property type="match status" value="1"/>
</dbReference>
<dbReference type="InterPro" id="IPR005702">
    <property type="entry name" value="Wzc-like_C"/>
</dbReference>
<evidence type="ECO:0000256" key="6">
    <source>
        <dbReference type="ARBA" id="ARBA00022519"/>
    </source>
</evidence>
<dbReference type="SUPFAM" id="SSF52540">
    <property type="entry name" value="P-loop containing nucleoside triphosphate hydrolases"/>
    <property type="match status" value="1"/>
</dbReference>
<evidence type="ECO:0000256" key="12">
    <source>
        <dbReference type="ARBA" id="ARBA00022989"/>
    </source>
</evidence>
<organism evidence="22 23">
    <name type="scientific">Aurantiacibacter flavus</name>
    <dbReference type="NCBI Taxonomy" id="3145232"/>
    <lineage>
        <taxon>Bacteria</taxon>
        <taxon>Pseudomonadati</taxon>
        <taxon>Pseudomonadota</taxon>
        <taxon>Alphaproteobacteria</taxon>
        <taxon>Sphingomonadales</taxon>
        <taxon>Erythrobacteraceae</taxon>
        <taxon>Aurantiacibacter</taxon>
    </lineage>
</organism>
<keyword evidence="11" id="KW-0067">ATP-binding</keyword>